<accession>A0ABN4BPU7</accession>
<dbReference type="PROSITE" id="PS51318">
    <property type="entry name" value="TAT"/>
    <property type="match status" value="1"/>
</dbReference>
<keyword evidence="7" id="KW-0408">Iron</keyword>
<reference evidence="12 13" key="1">
    <citation type="journal article" date="2013" name="Stand. Genomic Sci.">
        <title>Complete genome sequence of Dehalobacter restrictus PER-K23(T.).</title>
        <authorList>
            <person name="Kruse T."/>
            <person name="Maillard J."/>
            <person name="Goodwin L."/>
            <person name="Woyke T."/>
            <person name="Teshima H."/>
            <person name="Bruce D."/>
            <person name="Detter C."/>
            <person name="Tapia R."/>
            <person name="Han C."/>
            <person name="Huntemann M."/>
            <person name="Wei C.L."/>
            <person name="Han J."/>
            <person name="Chen A."/>
            <person name="Kyrpides N."/>
            <person name="Szeto E."/>
            <person name="Markowitz V."/>
            <person name="Ivanova N."/>
            <person name="Pagani I."/>
            <person name="Pati A."/>
            <person name="Pitluck S."/>
            <person name="Nolan M."/>
            <person name="Holliger C."/>
            <person name="Smidt H."/>
        </authorList>
    </citation>
    <scope>NUCLEOTIDE SEQUENCE [LARGE SCALE GENOMIC DNA]</scope>
    <source>
        <strain evidence="13">DSM 9455</strain>
    </source>
</reference>
<dbReference type="NCBIfam" id="TIGR02486">
    <property type="entry name" value="RDH"/>
    <property type="match status" value="1"/>
</dbReference>
<proteinExistence type="predicted"/>
<dbReference type="PROSITE" id="PS00198">
    <property type="entry name" value="4FE4S_FER_1"/>
    <property type="match status" value="1"/>
</dbReference>
<evidence type="ECO:0000256" key="7">
    <source>
        <dbReference type="ARBA" id="ARBA00023004"/>
    </source>
</evidence>
<dbReference type="Gene3D" id="3.30.70.20">
    <property type="match status" value="1"/>
</dbReference>
<evidence type="ECO:0000256" key="5">
    <source>
        <dbReference type="ARBA" id="ARBA00022729"/>
    </source>
</evidence>
<evidence type="ECO:0000256" key="9">
    <source>
        <dbReference type="ARBA" id="ARBA00023136"/>
    </source>
</evidence>
<keyword evidence="8" id="KW-0411">Iron-sulfur</keyword>
<comment type="subcellular location">
    <subcellularLocation>
        <location evidence="1">Cell membrane</location>
    </subcellularLocation>
</comment>
<dbReference type="SUPFAM" id="SSF54862">
    <property type="entry name" value="4Fe-4S ferredoxins"/>
    <property type="match status" value="1"/>
</dbReference>
<keyword evidence="5" id="KW-0732">Signal</keyword>
<sequence length="462" mass="50845">MNKDVKNAEENRTNKKEMSRRSFLLGSTALAATAGVLAATAIPGVAKAAELGYKVNYEKGKPGQWSMLKPEADYGGISVNYVNNNKEWLGSTQIVGEIPRLRQYDGGFNRALRNELGPKAKYGILSFDFRRYPLATGTATVQNNLVTLCEGKPAQDKLPIPDPEKMSMNIKDVAYFLNADEVGIGLTPEFAPWETMVTDKPGMIAGKPYEEVCKPNVVSAATHPYTICVSVDKHLETFLGSTGYDGIANSQSNRATMILSGIVTSIAAYIRALGYEAVASHQGKEYVIIPPVAIASGLGEQPRVPQGVAHPRLGFRHMIACVSTNLPLAPDKPIEFGAKDFCRVCKKCAQTCPAQAISYDDDEIVHNGYKRWDFNLDACIHFRAENEEGVCCAQCMKVCPWNSKEDSWFHKAGITIGASGRTSANLLVKIDDMFGYGTEVIPRFKWWLEWPELYKIKIPTNN</sequence>
<protein>
    <submittedName>
        <fullName evidence="12">3-chloro-4-hydroxyphenylacetate reductive dehalogenase</fullName>
    </submittedName>
</protein>
<keyword evidence="9" id="KW-0472">Membrane</keyword>
<evidence type="ECO:0000259" key="11">
    <source>
        <dbReference type="PROSITE" id="PS51379"/>
    </source>
</evidence>
<evidence type="ECO:0000313" key="13">
    <source>
        <dbReference type="Proteomes" id="UP000018934"/>
    </source>
</evidence>
<dbReference type="EMBL" id="CP007033">
    <property type="protein sequence ID" value="AHF09344.1"/>
    <property type="molecule type" value="Genomic_DNA"/>
</dbReference>
<dbReference type="PANTHER" id="PTHR42827:SF1">
    <property type="entry name" value="IRON-SULFUR CLUSTER-BINDING PROTEIN"/>
    <property type="match status" value="1"/>
</dbReference>
<feature type="domain" description="4Fe-4S ferredoxin-type" evidence="11">
    <location>
        <begin position="332"/>
        <end position="362"/>
    </location>
</feature>
<evidence type="ECO:0000256" key="1">
    <source>
        <dbReference type="ARBA" id="ARBA00004236"/>
    </source>
</evidence>
<keyword evidence="4" id="KW-0479">Metal-binding</keyword>
<dbReference type="PANTHER" id="PTHR42827">
    <property type="entry name" value="IRON-SULFUR CLUSTER-BINDING PROTEIN-RELATED"/>
    <property type="match status" value="1"/>
</dbReference>
<keyword evidence="2" id="KW-1003">Cell membrane</keyword>
<evidence type="ECO:0000256" key="8">
    <source>
        <dbReference type="ARBA" id="ARBA00023014"/>
    </source>
</evidence>
<evidence type="ECO:0000256" key="10">
    <source>
        <dbReference type="ARBA" id="ARBA00029374"/>
    </source>
</evidence>
<comment type="cofactor">
    <cofactor evidence="10">
        <name>corrinoid</name>
        <dbReference type="ChEBI" id="CHEBI:33913"/>
    </cofactor>
</comment>
<dbReference type="Pfam" id="PF12838">
    <property type="entry name" value="Fer4_7"/>
    <property type="match status" value="1"/>
</dbReference>
<dbReference type="PROSITE" id="PS51379">
    <property type="entry name" value="4FE4S_FER_2"/>
    <property type="match status" value="1"/>
</dbReference>
<dbReference type="InterPro" id="IPR012832">
    <property type="entry name" value="RDH"/>
</dbReference>
<evidence type="ECO:0000256" key="2">
    <source>
        <dbReference type="ARBA" id="ARBA00022475"/>
    </source>
</evidence>
<dbReference type="InterPro" id="IPR017896">
    <property type="entry name" value="4Fe4S_Fe-S-bd"/>
</dbReference>
<evidence type="ECO:0000313" key="12">
    <source>
        <dbReference type="EMBL" id="AHF09344.1"/>
    </source>
</evidence>
<gene>
    <name evidence="12" type="ORF">DEHRE_03980</name>
</gene>
<organism evidence="12 13">
    <name type="scientific">Dehalobacter restrictus (strain DSM 9455 / PER-K23)</name>
    <dbReference type="NCBI Taxonomy" id="871738"/>
    <lineage>
        <taxon>Bacteria</taxon>
        <taxon>Bacillati</taxon>
        <taxon>Bacillota</taxon>
        <taxon>Clostridia</taxon>
        <taxon>Eubacteriales</taxon>
        <taxon>Desulfitobacteriaceae</taxon>
        <taxon>Dehalobacter</taxon>
    </lineage>
</organism>
<keyword evidence="13" id="KW-1185">Reference proteome</keyword>
<keyword evidence="6" id="KW-0677">Repeat</keyword>
<dbReference type="InterPro" id="IPR006311">
    <property type="entry name" value="TAT_signal"/>
</dbReference>
<dbReference type="Proteomes" id="UP000018934">
    <property type="component" value="Chromosome"/>
</dbReference>
<evidence type="ECO:0000256" key="3">
    <source>
        <dbReference type="ARBA" id="ARBA00022485"/>
    </source>
</evidence>
<keyword evidence="3" id="KW-0004">4Fe-4S</keyword>
<dbReference type="RefSeq" id="WP_025205272.1">
    <property type="nucleotide sequence ID" value="NZ_CP007033.1"/>
</dbReference>
<name>A0ABN4BPU7_DEHRP</name>
<evidence type="ECO:0000256" key="4">
    <source>
        <dbReference type="ARBA" id="ARBA00022723"/>
    </source>
</evidence>
<dbReference type="InterPro" id="IPR017900">
    <property type="entry name" value="4Fe4S_Fe_S_CS"/>
</dbReference>
<evidence type="ECO:0000256" key="6">
    <source>
        <dbReference type="ARBA" id="ARBA00022737"/>
    </source>
</evidence>